<keyword evidence="3" id="KW-1185">Reference proteome</keyword>
<dbReference type="SUPFAM" id="SSF53098">
    <property type="entry name" value="Ribonuclease H-like"/>
    <property type="match status" value="1"/>
</dbReference>
<evidence type="ECO:0000313" key="3">
    <source>
        <dbReference type="Proteomes" id="UP001152795"/>
    </source>
</evidence>
<dbReference type="PANTHER" id="PTHR46289:SF14">
    <property type="entry name" value="DUF4371 DOMAIN-CONTAINING PROTEIN"/>
    <property type="match status" value="1"/>
</dbReference>
<proteinExistence type="predicted"/>
<feature type="non-terminal residue" evidence="2">
    <location>
        <position position="326"/>
    </location>
</feature>
<name>A0A7D9L8C5_PARCT</name>
<reference evidence="2" key="1">
    <citation type="submission" date="2020-04" db="EMBL/GenBank/DDBJ databases">
        <authorList>
            <person name="Alioto T."/>
            <person name="Alioto T."/>
            <person name="Gomez Garrido J."/>
        </authorList>
    </citation>
    <scope>NUCLEOTIDE SEQUENCE</scope>
    <source>
        <strain evidence="2">A484AB</strain>
    </source>
</reference>
<dbReference type="AlphaFoldDB" id="A0A7D9L8C5"/>
<feature type="domain" description="DUF4371" evidence="1">
    <location>
        <begin position="118"/>
        <end position="213"/>
    </location>
</feature>
<accession>A0A7D9L8C5</accession>
<dbReference type="InterPro" id="IPR012337">
    <property type="entry name" value="RNaseH-like_sf"/>
</dbReference>
<sequence length="326" mass="37548">MFARSLRKRWTAPYLQEFVEDVDGGVYEGDVMRERDDVTAEEKSNYINNFDVALYREKCKGIVQPIEVILDANIKKEIEDNRNKFVSIVDTVVFCVCLGFPLRGHRDDDKYHPEVISEEIIQDIKAGKLFSITADEAVDSSQKEQMSLVLRFVDINMNIQKEFIAFLQCKWGLSGEQLAKLILEALNDLTLSIDDCREQVYDGAGAVAGHINGLSANILRLNEKALYTHCYSHRLNLAVCDSLNVLEVNTMMKHVKDVSNFINISQTRNMPFEKIVHNYPDRKAQKRRLVDVCRTRWIERIEGLETFIELFIPLYNTLEEMTLNVA</sequence>
<dbReference type="Pfam" id="PF14291">
    <property type="entry name" value="DUF4371"/>
    <property type="match status" value="1"/>
</dbReference>
<dbReference type="InterPro" id="IPR025398">
    <property type="entry name" value="DUF4371"/>
</dbReference>
<dbReference type="Proteomes" id="UP001152795">
    <property type="component" value="Unassembled WGS sequence"/>
</dbReference>
<evidence type="ECO:0000259" key="1">
    <source>
        <dbReference type="Pfam" id="PF14291"/>
    </source>
</evidence>
<dbReference type="PANTHER" id="PTHR46289">
    <property type="entry name" value="52 KDA REPRESSOR OF THE INHIBITOR OF THE PROTEIN KINASE-LIKE PROTEIN-RELATED"/>
    <property type="match status" value="1"/>
</dbReference>
<dbReference type="OrthoDB" id="10023262at2759"/>
<protein>
    <submittedName>
        <fullName evidence="2">52 kDa repressor of the inhibitor of the kinase-like</fullName>
    </submittedName>
</protein>
<gene>
    <name evidence="2" type="ORF">PACLA_8A037116</name>
</gene>
<dbReference type="EMBL" id="CACRXK020015051">
    <property type="protein sequence ID" value="CAB4027833.1"/>
    <property type="molecule type" value="Genomic_DNA"/>
</dbReference>
<evidence type="ECO:0000313" key="2">
    <source>
        <dbReference type="EMBL" id="CAB4027833.1"/>
    </source>
</evidence>
<organism evidence="2 3">
    <name type="scientific">Paramuricea clavata</name>
    <name type="common">Red gorgonian</name>
    <name type="synonym">Violescent sea-whip</name>
    <dbReference type="NCBI Taxonomy" id="317549"/>
    <lineage>
        <taxon>Eukaryota</taxon>
        <taxon>Metazoa</taxon>
        <taxon>Cnidaria</taxon>
        <taxon>Anthozoa</taxon>
        <taxon>Octocorallia</taxon>
        <taxon>Malacalcyonacea</taxon>
        <taxon>Plexauridae</taxon>
        <taxon>Paramuricea</taxon>
    </lineage>
</organism>
<comment type="caution">
    <text evidence="2">The sequence shown here is derived from an EMBL/GenBank/DDBJ whole genome shotgun (WGS) entry which is preliminary data.</text>
</comment>
<dbReference type="InterPro" id="IPR052958">
    <property type="entry name" value="IFN-induced_PKR_regulator"/>
</dbReference>